<dbReference type="PANTHER" id="PTHR30055:SF234">
    <property type="entry name" value="HTH-TYPE TRANSCRIPTIONAL REGULATOR BETI"/>
    <property type="match status" value="1"/>
</dbReference>
<dbReference type="PRINTS" id="PR00455">
    <property type="entry name" value="HTHTETR"/>
</dbReference>
<keyword evidence="2 4" id="KW-0238">DNA-binding</keyword>
<evidence type="ECO:0000256" key="3">
    <source>
        <dbReference type="ARBA" id="ARBA00023163"/>
    </source>
</evidence>
<evidence type="ECO:0000313" key="7">
    <source>
        <dbReference type="EMBL" id="SDK25458.1"/>
    </source>
</evidence>
<dbReference type="Gene3D" id="1.10.357.10">
    <property type="entry name" value="Tetracycline Repressor, domain 2"/>
    <property type="match status" value="1"/>
</dbReference>
<dbReference type="EMBL" id="FNFB01000006">
    <property type="protein sequence ID" value="SDK25458.1"/>
    <property type="molecule type" value="Genomic_DNA"/>
</dbReference>
<dbReference type="InterPro" id="IPR001647">
    <property type="entry name" value="HTH_TetR"/>
</dbReference>
<dbReference type="RefSeq" id="WP_090763457.1">
    <property type="nucleotide sequence ID" value="NZ_FNFB01000006.1"/>
</dbReference>
<dbReference type="GO" id="GO:0003700">
    <property type="term" value="F:DNA-binding transcription factor activity"/>
    <property type="evidence" value="ECO:0007669"/>
    <property type="project" value="TreeGrafter"/>
</dbReference>
<dbReference type="STRING" id="683260.SAMN05421874_106154"/>
<evidence type="ECO:0000256" key="5">
    <source>
        <dbReference type="SAM" id="MobiDB-lite"/>
    </source>
</evidence>
<proteinExistence type="predicted"/>
<keyword evidence="3" id="KW-0804">Transcription</keyword>
<protein>
    <submittedName>
        <fullName evidence="7">DNA-binding transcriptional regulator, AcrR family</fullName>
    </submittedName>
</protein>
<evidence type="ECO:0000313" key="8">
    <source>
        <dbReference type="Proteomes" id="UP000198683"/>
    </source>
</evidence>
<evidence type="ECO:0000256" key="1">
    <source>
        <dbReference type="ARBA" id="ARBA00023015"/>
    </source>
</evidence>
<dbReference type="PANTHER" id="PTHR30055">
    <property type="entry name" value="HTH-TYPE TRANSCRIPTIONAL REGULATOR RUTR"/>
    <property type="match status" value="1"/>
</dbReference>
<feature type="region of interest" description="Disordered" evidence="5">
    <location>
        <begin position="1"/>
        <end position="21"/>
    </location>
</feature>
<dbReference type="InterPro" id="IPR050109">
    <property type="entry name" value="HTH-type_TetR-like_transc_reg"/>
</dbReference>
<sequence length="214" mass="23706">MSDPVKGATGQGTRRAAQARATRRRIADAARELFLRHGYASTTLEQIAAAAGVAVQTVYFHFGNKATVLKEIVDVLSVGDDEPIPMLDRPWVKQVRDEPDGRRALAIWLANSRVIFGRVAPIMKIVRDAAGTDAEMAAQWEANQSQRFLAHHTLARQLADKRALRPDLSTEEAADVIFTLVSFEVYLLFTGVRGWTPDAWESWINKIVAAAVLR</sequence>
<dbReference type="OrthoDB" id="4823039at2"/>
<accession>A0A1G9ADW6</accession>
<evidence type="ECO:0000256" key="4">
    <source>
        <dbReference type="PROSITE-ProRule" id="PRU00335"/>
    </source>
</evidence>
<name>A0A1G9ADW6_9ACTN</name>
<reference evidence="7 8" key="1">
    <citation type="submission" date="2016-10" db="EMBL/GenBank/DDBJ databases">
        <authorList>
            <person name="de Groot N.N."/>
        </authorList>
    </citation>
    <scope>NUCLEOTIDE SEQUENCE [LARGE SCALE GENOMIC DNA]</scope>
    <source>
        <strain evidence="7 8">CGMCC 4.5681</strain>
    </source>
</reference>
<dbReference type="InterPro" id="IPR009057">
    <property type="entry name" value="Homeodomain-like_sf"/>
</dbReference>
<keyword evidence="8" id="KW-1185">Reference proteome</keyword>
<feature type="compositionally biased region" description="Low complexity" evidence="5">
    <location>
        <begin position="7"/>
        <end position="20"/>
    </location>
</feature>
<evidence type="ECO:0000259" key="6">
    <source>
        <dbReference type="PROSITE" id="PS50977"/>
    </source>
</evidence>
<evidence type="ECO:0000256" key="2">
    <source>
        <dbReference type="ARBA" id="ARBA00023125"/>
    </source>
</evidence>
<dbReference type="AlphaFoldDB" id="A0A1G9ADW6"/>
<dbReference type="GO" id="GO:0000976">
    <property type="term" value="F:transcription cis-regulatory region binding"/>
    <property type="evidence" value="ECO:0007669"/>
    <property type="project" value="TreeGrafter"/>
</dbReference>
<dbReference type="PROSITE" id="PS50977">
    <property type="entry name" value="HTH_TETR_2"/>
    <property type="match status" value="1"/>
</dbReference>
<gene>
    <name evidence="7" type="ORF">SAMN05421874_106154</name>
</gene>
<feature type="DNA-binding region" description="H-T-H motif" evidence="4">
    <location>
        <begin position="43"/>
        <end position="62"/>
    </location>
</feature>
<organism evidence="7 8">
    <name type="scientific">Nonomuraea maritima</name>
    <dbReference type="NCBI Taxonomy" id="683260"/>
    <lineage>
        <taxon>Bacteria</taxon>
        <taxon>Bacillati</taxon>
        <taxon>Actinomycetota</taxon>
        <taxon>Actinomycetes</taxon>
        <taxon>Streptosporangiales</taxon>
        <taxon>Streptosporangiaceae</taxon>
        <taxon>Nonomuraea</taxon>
    </lineage>
</organism>
<dbReference type="SUPFAM" id="SSF46689">
    <property type="entry name" value="Homeodomain-like"/>
    <property type="match status" value="1"/>
</dbReference>
<dbReference type="Proteomes" id="UP000198683">
    <property type="component" value="Unassembled WGS sequence"/>
</dbReference>
<dbReference type="Pfam" id="PF00440">
    <property type="entry name" value="TetR_N"/>
    <property type="match status" value="1"/>
</dbReference>
<keyword evidence="1" id="KW-0805">Transcription regulation</keyword>
<feature type="domain" description="HTH tetR-type" evidence="6">
    <location>
        <begin position="20"/>
        <end position="80"/>
    </location>
</feature>